<protein>
    <submittedName>
        <fullName evidence="7">Lysylphosphatidylglycerol synthetase-like protein (DUF2156 family)</fullName>
    </submittedName>
</protein>
<keyword evidence="2" id="KW-1003">Cell membrane</keyword>
<keyword evidence="5" id="KW-0472">Membrane</keyword>
<evidence type="ECO:0000256" key="2">
    <source>
        <dbReference type="ARBA" id="ARBA00022475"/>
    </source>
</evidence>
<evidence type="ECO:0000313" key="7">
    <source>
        <dbReference type="EMBL" id="MBB3997300.1"/>
    </source>
</evidence>
<dbReference type="InterPro" id="IPR051211">
    <property type="entry name" value="PG_lysyltransferase"/>
</dbReference>
<keyword evidence="3" id="KW-0812">Transmembrane</keyword>
<dbReference type="AlphaFoldDB" id="A0A7W6E9N0"/>
<evidence type="ECO:0000256" key="4">
    <source>
        <dbReference type="ARBA" id="ARBA00022989"/>
    </source>
</evidence>
<dbReference type="GO" id="GO:0055091">
    <property type="term" value="P:phospholipid homeostasis"/>
    <property type="evidence" value="ECO:0007669"/>
    <property type="project" value="TreeGrafter"/>
</dbReference>
<dbReference type="GO" id="GO:0016755">
    <property type="term" value="F:aminoacyltransferase activity"/>
    <property type="evidence" value="ECO:0007669"/>
    <property type="project" value="TreeGrafter"/>
</dbReference>
<dbReference type="PANTHER" id="PTHR34697">
    <property type="entry name" value="PHOSPHATIDYLGLYCEROL LYSYLTRANSFERASE"/>
    <property type="match status" value="1"/>
</dbReference>
<keyword evidence="8" id="KW-1185">Reference proteome</keyword>
<dbReference type="RefSeq" id="WP_183198660.1">
    <property type="nucleotide sequence ID" value="NZ_JACIEK010000001.1"/>
</dbReference>
<evidence type="ECO:0000256" key="3">
    <source>
        <dbReference type="ARBA" id="ARBA00022692"/>
    </source>
</evidence>
<reference evidence="7 8" key="1">
    <citation type="submission" date="2020-08" db="EMBL/GenBank/DDBJ databases">
        <title>Genomic Encyclopedia of Type Strains, Phase IV (KMG-IV): sequencing the most valuable type-strain genomes for metagenomic binning, comparative biology and taxonomic classification.</title>
        <authorList>
            <person name="Goeker M."/>
        </authorList>
    </citation>
    <scope>NUCLEOTIDE SEQUENCE [LARGE SCALE GENOMIC DNA]</scope>
    <source>
        <strain evidence="7 8">DSM 102238</strain>
    </source>
</reference>
<feature type="domain" description="Phosphatidylglycerol lysyltransferase C-terminal" evidence="6">
    <location>
        <begin position="33"/>
        <end position="328"/>
    </location>
</feature>
<comment type="subcellular location">
    <subcellularLocation>
        <location evidence="1">Cell membrane</location>
        <topology evidence="1">Multi-pass membrane protein</topology>
    </subcellularLocation>
</comment>
<sequence length="346" mass="39186">MPSFKSMLDSWLEARLPAVPAFEPDLETRLALCRRHGDFSLAYSTAVQPGLRYFGDDKGYIAFATKMGHAFVLGDPVAREADRADFIRRFVAETRHPCFVQIGAASAGVLADLGYRVNQLGIESDLHLGAHSFAGKRNETIRYSEAWLRRKGYRILECDGSVVDAEEVRHISSNWRTGRIVSRREMRFLNRPFEARLAPHMRRFMIVHPEGHATAILDFDPIFQGGAVVGYTSAFKRKLVGTTAHAEIGLTKFAADRFREEGRSRLSFGLSPLADIEASGFPESRIWRHSFERAFRSKRINETIFNLQGQAAFKRRFHGVHQPSYIAFKRGSPVEMLALLRLLKTL</sequence>
<accession>A0A7W6E9N0</accession>
<dbReference type="EMBL" id="JACIEK010000001">
    <property type="protein sequence ID" value="MBB3997300.1"/>
    <property type="molecule type" value="Genomic_DNA"/>
</dbReference>
<dbReference type="InterPro" id="IPR024320">
    <property type="entry name" value="LPG_synthase_C"/>
</dbReference>
<dbReference type="Pfam" id="PF09924">
    <property type="entry name" value="LPG_synthase_C"/>
    <property type="match status" value="1"/>
</dbReference>
<name>A0A7W6E9N0_9HYPH</name>
<evidence type="ECO:0000259" key="6">
    <source>
        <dbReference type="Pfam" id="PF09924"/>
    </source>
</evidence>
<organism evidence="7 8">
    <name type="scientific">Aureimonas pseudogalii</name>
    <dbReference type="NCBI Taxonomy" id="1744844"/>
    <lineage>
        <taxon>Bacteria</taxon>
        <taxon>Pseudomonadati</taxon>
        <taxon>Pseudomonadota</taxon>
        <taxon>Alphaproteobacteria</taxon>
        <taxon>Hyphomicrobiales</taxon>
        <taxon>Aurantimonadaceae</taxon>
        <taxon>Aureimonas</taxon>
    </lineage>
</organism>
<gene>
    <name evidence="7" type="ORF">GGR04_001121</name>
</gene>
<evidence type="ECO:0000256" key="1">
    <source>
        <dbReference type="ARBA" id="ARBA00004651"/>
    </source>
</evidence>
<proteinExistence type="predicted"/>
<evidence type="ECO:0000313" key="8">
    <source>
        <dbReference type="Proteomes" id="UP000542776"/>
    </source>
</evidence>
<keyword evidence="4" id="KW-1133">Transmembrane helix</keyword>
<comment type="caution">
    <text evidence="7">The sequence shown here is derived from an EMBL/GenBank/DDBJ whole genome shotgun (WGS) entry which is preliminary data.</text>
</comment>
<evidence type="ECO:0000256" key="5">
    <source>
        <dbReference type="ARBA" id="ARBA00023136"/>
    </source>
</evidence>
<dbReference type="PANTHER" id="PTHR34697:SF2">
    <property type="entry name" value="PHOSPHATIDYLGLYCEROL LYSYLTRANSFERASE"/>
    <property type="match status" value="1"/>
</dbReference>
<dbReference type="Proteomes" id="UP000542776">
    <property type="component" value="Unassembled WGS sequence"/>
</dbReference>
<dbReference type="GO" id="GO:0005886">
    <property type="term" value="C:plasma membrane"/>
    <property type="evidence" value="ECO:0007669"/>
    <property type="project" value="UniProtKB-SubCell"/>
</dbReference>